<evidence type="ECO:0000313" key="1">
    <source>
        <dbReference type="EMBL" id="MEY8001439.1"/>
    </source>
</evidence>
<organism evidence="1 2">
    <name type="scientific">Clostridium moutaii</name>
    <dbReference type="NCBI Taxonomy" id="3240932"/>
    <lineage>
        <taxon>Bacteria</taxon>
        <taxon>Bacillati</taxon>
        <taxon>Bacillota</taxon>
        <taxon>Clostridia</taxon>
        <taxon>Eubacteriales</taxon>
        <taxon>Clostridiaceae</taxon>
        <taxon>Clostridium</taxon>
    </lineage>
</organism>
<keyword evidence="2" id="KW-1185">Reference proteome</keyword>
<evidence type="ECO:0008006" key="3">
    <source>
        <dbReference type="Google" id="ProtNLM"/>
    </source>
</evidence>
<accession>A0ABV4BRP5</accession>
<dbReference type="Proteomes" id="UP001564657">
    <property type="component" value="Unassembled WGS sequence"/>
</dbReference>
<reference evidence="1 2" key="1">
    <citation type="submission" date="2024-08" db="EMBL/GenBank/DDBJ databases">
        <title>Clostridium lapicellarii sp. nov., and Clostridium renhuaiense sp. nov., two species isolated from the mud in a fermentation cellar used for producing sauce-flavour Chinese liquors.</title>
        <authorList>
            <person name="Yang F."/>
            <person name="Wang H."/>
            <person name="Chen L.Q."/>
            <person name="Zhou N."/>
            <person name="Lu J.J."/>
            <person name="Pu X.X."/>
            <person name="Wan B."/>
            <person name="Wang L."/>
            <person name="Liu S.J."/>
        </authorList>
    </citation>
    <scope>NUCLEOTIDE SEQUENCE [LARGE SCALE GENOMIC DNA]</scope>
    <source>
        <strain evidence="1 2">MT-5</strain>
    </source>
</reference>
<evidence type="ECO:0000313" key="2">
    <source>
        <dbReference type="Proteomes" id="UP001564657"/>
    </source>
</evidence>
<name>A0ABV4BRP5_9CLOT</name>
<dbReference type="EMBL" id="JBGEWD010000018">
    <property type="protein sequence ID" value="MEY8001439.1"/>
    <property type="molecule type" value="Genomic_DNA"/>
</dbReference>
<comment type="caution">
    <text evidence="1">The sequence shown here is derived from an EMBL/GenBank/DDBJ whole genome shotgun (WGS) entry which is preliminary data.</text>
</comment>
<sequence>MKKEREKIKIVITNPEELPAAKKRFTKLFCELNKDKILKRIEDLKTK</sequence>
<protein>
    <recommendedName>
        <fullName evidence="3">30S ribosomal protein S21</fullName>
    </recommendedName>
</protein>
<dbReference type="RefSeq" id="WP_369705335.1">
    <property type="nucleotide sequence ID" value="NZ_JBGEWD010000018.1"/>
</dbReference>
<gene>
    <name evidence="1" type="ORF">AB8U03_14755</name>
</gene>
<proteinExistence type="predicted"/>